<protein>
    <submittedName>
        <fullName evidence="4">OmpH family outer membrane protein</fullName>
    </submittedName>
</protein>
<reference evidence="4 5" key="1">
    <citation type="submission" date="2020-12" db="EMBL/GenBank/DDBJ databases">
        <title>ASc-MMNZ-VFA-070.</title>
        <authorList>
            <person name="Schryvers A."/>
            <person name="Mostafa Nazari M."/>
            <person name="Farshchi Andisi V."/>
            <person name="Timsit E."/>
            <person name="Walter Morck D."/>
        </authorList>
    </citation>
    <scope>NUCLEOTIDE SEQUENCE [LARGE SCALE GENOMIC DNA]</scope>
    <source>
        <strain evidence="4 5">ASc-MMNZ-VFA-070</strain>
    </source>
</reference>
<evidence type="ECO:0000313" key="4">
    <source>
        <dbReference type="EMBL" id="QQF83224.1"/>
    </source>
</evidence>
<organism evidence="4 5">
    <name type="scientific">Histophilus somni</name>
    <name type="common">Haemophilus somnus</name>
    <dbReference type="NCBI Taxonomy" id="731"/>
    <lineage>
        <taxon>Bacteria</taxon>
        <taxon>Pseudomonadati</taxon>
        <taxon>Pseudomonadota</taxon>
        <taxon>Gammaproteobacteria</taxon>
        <taxon>Pasteurellales</taxon>
        <taxon>Pasteurellaceae</taxon>
        <taxon>Histophilus</taxon>
    </lineage>
</organism>
<dbReference type="RefSeq" id="WP_012340600.1">
    <property type="nucleotide sequence ID" value="NZ_CP018802.1"/>
</dbReference>
<dbReference type="GO" id="GO:0005829">
    <property type="term" value="C:cytosol"/>
    <property type="evidence" value="ECO:0007669"/>
    <property type="project" value="TreeGrafter"/>
</dbReference>
<dbReference type="GO" id="GO:0050821">
    <property type="term" value="P:protein stabilization"/>
    <property type="evidence" value="ECO:0007669"/>
    <property type="project" value="TreeGrafter"/>
</dbReference>
<evidence type="ECO:0000256" key="3">
    <source>
        <dbReference type="SAM" id="SignalP"/>
    </source>
</evidence>
<dbReference type="InterPro" id="IPR005632">
    <property type="entry name" value="Chaperone_Skp"/>
</dbReference>
<sequence>MKNAVKLTALSIALGSSIAMASDNIAVVNTEYLFLNHPARLLEFQKLNEEFKAPAEKLEAADKALVEKRANFEKEIETKSKALEKDAPKLRQADIKKRQDEIAKLVTKRNDEFNKLVAEHQKNVAAFQAEAQKRDAEITQRLLKEVQTATTNVAKAKNFTIVLDEKTAIYVADGKNITEEVLKAIPAPAPAKAK</sequence>
<evidence type="ECO:0000256" key="2">
    <source>
        <dbReference type="ARBA" id="ARBA00022729"/>
    </source>
</evidence>
<name>A0A9Q7E655_HISSO</name>
<dbReference type="GO" id="GO:0051082">
    <property type="term" value="F:unfolded protein binding"/>
    <property type="evidence" value="ECO:0007669"/>
    <property type="project" value="InterPro"/>
</dbReference>
<dbReference type="Pfam" id="PF03938">
    <property type="entry name" value="OmpH"/>
    <property type="match status" value="1"/>
</dbReference>
<dbReference type="Proteomes" id="UP000595373">
    <property type="component" value="Chromosome"/>
</dbReference>
<gene>
    <name evidence="4" type="ORF">JFL49_04820</name>
</gene>
<dbReference type="OrthoDB" id="5689656at2"/>
<dbReference type="EMBL" id="CP066558">
    <property type="protein sequence ID" value="QQF83224.1"/>
    <property type="molecule type" value="Genomic_DNA"/>
</dbReference>
<keyword evidence="5" id="KW-1185">Reference proteome</keyword>
<dbReference type="SUPFAM" id="SSF111384">
    <property type="entry name" value="OmpH-like"/>
    <property type="match status" value="1"/>
</dbReference>
<dbReference type="GeneID" id="31487755"/>
<dbReference type="PANTHER" id="PTHR35089:SF1">
    <property type="entry name" value="CHAPERONE PROTEIN SKP"/>
    <property type="match status" value="1"/>
</dbReference>
<dbReference type="InterPro" id="IPR024930">
    <property type="entry name" value="Skp_dom_sf"/>
</dbReference>
<dbReference type="AlphaFoldDB" id="A0A9Q7E655"/>
<evidence type="ECO:0000313" key="5">
    <source>
        <dbReference type="Proteomes" id="UP000595373"/>
    </source>
</evidence>
<evidence type="ECO:0000256" key="1">
    <source>
        <dbReference type="ARBA" id="ARBA00009091"/>
    </source>
</evidence>
<feature type="chain" id="PRO_5040444099" evidence="3">
    <location>
        <begin position="22"/>
        <end position="194"/>
    </location>
</feature>
<dbReference type="Gene3D" id="3.30.910.20">
    <property type="entry name" value="Skp domain"/>
    <property type="match status" value="2"/>
</dbReference>
<keyword evidence="2 3" id="KW-0732">Signal</keyword>
<feature type="signal peptide" evidence="3">
    <location>
        <begin position="1"/>
        <end position="21"/>
    </location>
</feature>
<accession>A0A9Q7E655</accession>
<dbReference type="SMART" id="SM00935">
    <property type="entry name" value="OmpH"/>
    <property type="match status" value="1"/>
</dbReference>
<dbReference type="PANTHER" id="PTHR35089">
    <property type="entry name" value="CHAPERONE PROTEIN SKP"/>
    <property type="match status" value="1"/>
</dbReference>
<proteinExistence type="inferred from homology"/>
<comment type="similarity">
    <text evidence="1">Belongs to the Skp family.</text>
</comment>